<dbReference type="OrthoDB" id="685803at2759"/>
<evidence type="ECO:0000313" key="3">
    <source>
        <dbReference type="Proteomes" id="UP000275267"/>
    </source>
</evidence>
<evidence type="ECO:0000259" key="1">
    <source>
        <dbReference type="PROSITE" id="PS50878"/>
    </source>
</evidence>
<dbReference type="PANTHER" id="PTHR31635">
    <property type="entry name" value="REVERSE TRANSCRIPTASE DOMAIN-CONTAINING PROTEIN-RELATED"/>
    <property type="match status" value="1"/>
</dbReference>
<feature type="domain" description="Reverse transcriptase" evidence="1">
    <location>
        <begin position="397"/>
        <end position="680"/>
    </location>
</feature>
<dbReference type="PANTHER" id="PTHR31635:SF196">
    <property type="entry name" value="REVERSE TRANSCRIPTASE DOMAIN-CONTAINING PROTEIN-RELATED"/>
    <property type="match status" value="1"/>
</dbReference>
<gene>
    <name evidence="2" type="ORF">C2845_PM07G29970</name>
</gene>
<sequence length="768" mass="87752">MDLRNRLTNFRWSMVVVYGPAQHEHSEDFLEELGEVCRLGSLPMLIGGDFSLIRRADEKSSDNCNQHLMNTFNSFIGNFQLREVPKAGSKYTWTNKQTKPVFVTLDRFFMSADWESRFPLCLAWGLTRVGSDHCSIVLDTGEQGVPRPNYFFFERQWLLKPDFQAMVAGKWLESCINRPETCYSITGWHGSLGFLRQFLKGWNLQQLGEQKKTRSMLLSQLDEIDKLAESRELSADIWEKRYKLEDELENIYQMEAIYWQQRGSDMWVLEGDANTQFLHQHANGRRRKNTIVSLELEGVEIRSQEDLIRHVTDFYKNLFGSTPSSSMRLSGSFWQGRHLISAADADALTKPFEEAEIKSVVDDMKSNSAPGPNGFGVQFFKSFWPQVKGDLLAMFEDLYNHNLDLKRLNYGVITLVPKVKEANNIEQYRPICLLNVDFKIFTKAMNNRFTPLAREVIGGGGGGGDQTGFVKGRNILEGVLILHEVVHELKTSKKKGLIMKIDFEKAYDKMSWEFLEEVMRGKGLPEKWIRWVMESVQGGRVCVNVNGHRGPFFRTYQGLRQGDPLSPILFNLVADALSALLDKAVAKKHIVGVLDYLIQGGISHIQYADDTVIMIDGSDQSILNLKLILYCFEWLSGLKINFHKSEVFVFGADQNEKERMANMLNCKLGTFPMKYLGIPISENRLGSLAFSGLKEKMGRRLDPWKGKFLSSGGKLILTNSCLSSSRSTRWVSTSYRKVPMERWIRLGANYSGKVPKKPLNTTWQSGKR</sequence>
<dbReference type="InterPro" id="IPR000477">
    <property type="entry name" value="RT_dom"/>
</dbReference>
<keyword evidence="3" id="KW-1185">Reference proteome</keyword>
<protein>
    <recommendedName>
        <fullName evidence="1">Reverse transcriptase domain-containing protein</fullName>
    </recommendedName>
</protein>
<dbReference type="Gene3D" id="3.60.10.10">
    <property type="entry name" value="Endonuclease/exonuclease/phosphatase"/>
    <property type="match status" value="1"/>
</dbReference>
<dbReference type="CDD" id="cd01650">
    <property type="entry name" value="RT_nLTR_like"/>
    <property type="match status" value="1"/>
</dbReference>
<dbReference type="InterPro" id="IPR043502">
    <property type="entry name" value="DNA/RNA_pol_sf"/>
</dbReference>
<dbReference type="AlphaFoldDB" id="A0A3L6SLF0"/>
<dbReference type="Pfam" id="PF00078">
    <property type="entry name" value="RVT_1"/>
    <property type="match status" value="1"/>
</dbReference>
<reference evidence="3" key="1">
    <citation type="journal article" date="2019" name="Nat. Commun.">
        <title>The genome of broomcorn millet.</title>
        <authorList>
            <person name="Zou C."/>
            <person name="Miki D."/>
            <person name="Li D."/>
            <person name="Tang Q."/>
            <person name="Xiao L."/>
            <person name="Rajput S."/>
            <person name="Deng P."/>
            <person name="Jia W."/>
            <person name="Huang R."/>
            <person name="Zhang M."/>
            <person name="Sun Y."/>
            <person name="Hu J."/>
            <person name="Fu X."/>
            <person name="Schnable P.S."/>
            <person name="Li F."/>
            <person name="Zhang H."/>
            <person name="Feng B."/>
            <person name="Zhu X."/>
            <person name="Liu R."/>
            <person name="Schnable J.C."/>
            <person name="Zhu J.-K."/>
            <person name="Zhang H."/>
        </authorList>
    </citation>
    <scope>NUCLEOTIDE SEQUENCE [LARGE SCALE GENOMIC DNA]</scope>
</reference>
<dbReference type="SUPFAM" id="SSF56672">
    <property type="entry name" value="DNA/RNA polymerases"/>
    <property type="match status" value="1"/>
</dbReference>
<proteinExistence type="predicted"/>
<dbReference type="SUPFAM" id="SSF56219">
    <property type="entry name" value="DNase I-like"/>
    <property type="match status" value="1"/>
</dbReference>
<dbReference type="STRING" id="4540.A0A3L6SLF0"/>
<evidence type="ECO:0000313" key="2">
    <source>
        <dbReference type="EMBL" id="RLN23448.1"/>
    </source>
</evidence>
<comment type="caution">
    <text evidence="2">The sequence shown here is derived from an EMBL/GenBank/DDBJ whole genome shotgun (WGS) entry which is preliminary data.</text>
</comment>
<dbReference type="InterPro" id="IPR036691">
    <property type="entry name" value="Endo/exonu/phosph_ase_sf"/>
</dbReference>
<name>A0A3L6SLF0_PANMI</name>
<organism evidence="2 3">
    <name type="scientific">Panicum miliaceum</name>
    <name type="common">Proso millet</name>
    <name type="synonym">Broomcorn millet</name>
    <dbReference type="NCBI Taxonomy" id="4540"/>
    <lineage>
        <taxon>Eukaryota</taxon>
        <taxon>Viridiplantae</taxon>
        <taxon>Streptophyta</taxon>
        <taxon>Embryophyta</taxon>
        <taxon>Tracheophyta</taxon>
        <taxon>Spermatophyta</taxon>
        <taxon>Magnoliopsida</taxon>
        <taxon>Liliopsida</taxon>
        <taxon>Poales</taxon>
        <taxon>Poaceae</taxon>
        <taxon>PACMAD clade</taxon>
        <taxon>Panicoideae</taxon>
        <taxon>Panicodae</taxon>
        <taxon>Paniceae</taxon>
        <taxon>Panicinae</taxon>
        <taxon>Panicum</taxon>
        <taxon>Panicum sect. Panicum</taxon>
    </lineage>
</organism>
<dbReference type="Proteomes" id="UP000275267">
    <property type="component" value="Unassembled WGS sequence"/>
</dbReference>
<dbReference type="EMBL" id="PQIB02000004">
    <property type="protein sequence ID" value="RLN23448.1"/>
    <property type="molecule type" value="Genomic_DNA"/>
</dbReference>
<dbReference type="PROSITE" id="PS50878">
    <property type="entry name" value="RT_POL"/>
    <property type="match status" value="1"/>
</dbReference>
<accession>A0A3L6SLF0</accession>